<sequence length="233" mass="24842">MKRENGPRGFAILFAAALANSMMPGCNVTLGRLPEEDSAGTETGEDTAQQDPQAPEQTPEEEPEDAFAQVDPQQLALAEAKAALTTAYLVATVESAGLDPSTLDESAIEQLMEQFLPAAAAEADAWLATLDPSMLSASFEPRIQCKKEHGCAYLTQCKYNAPPIDHNCWVTDCGKSRCSLCPDWVADLLQSLVLTSWCAYVCTENGTHNVVAIGAGGISRFKGDFVGPICKAP</sequence>
<protein>
    <submittedName>
        <fullName evidence="2">Uncharacterized protein</fullName>
    </submittedName>
</protein>
<dbReference type="KEGG" id="scu:SCE1572_08750"/>
<feature type="compositionally biased region" description="Acidic residues" evidence="1">
    <location>
        <begin position="36"/>
        <end position="45"/>
    </location>
</feature>
<dbReference type="EMBL" id="CP003969">
    <property type="protein sequence ID" value="AGP34588.1"/>
    <property type="molecule type" value="Genomic_DNA"/>
</dbReference>
<dbReference type="RefSeq" id="WP_020733734.1">
    <property type="nucleotide sequence ID" value="NC_021658.1"/>
</dbReference>
<accession>S4XVG2</accession>
<feature type="region of interest" description="Disordered" evidence="1">
    <location>
        <begin position="29"/>
        <end position="69"/>
    </location>
</feature>
<dbReference type="AlphaFoldDB" id="S4XVG2"/>
<evidence type="ECO:0000313" key="2">
    <source>
        <dbReference type="EMBL" id="AGP34588.1"/>
    </source>
</evidence>
<dbReference type="HOGENOM" id="CLU_1110819_0_0_7"/>
<feature type="compositionally biased region" description="Low complexity" evidence="1">
    <location>
        <begin position="46"/>
        <end position="57"/>
    </location>
</feature>
<dbReference type="STRING" id="1254432.SCE1572_08750"/>
<organism evidence="2 3">
    <name type="scientific">Sorangium cellulosum So0157-2</name>
    <dbReference type="NCBI Taxonomy" id="1254432"/>
    <lineage>
        <taxon>Bacteria</taxon>
        <taxon>Pseudomonadati</taxon>
        <taxon>Myxococcota</taxon>
        <taxon>Polyangia</taxon>
        <taxon>Polyangiales</taxon>
        <taxon>Polyangiaceae</taxon>
        <taxon>Sorangium</taxon>
    </lineage>
</organism>
<name>S4XVG2_SORCE</name>
<gene>
    <name evidence="2" type="ORF">SCE1572_08750</name>
</gene>
<dbReference type="PATRIC" id="fig|1254432.3.peg.1948"/>
<evidence type="ECO:0000256" key="1">
    <source>
        <dbReference type="SAM" id="MobiDB-lite"/>
    </source>
</evidence>
<evidence type="ECO:0000313" key="3">
    <source>
        <dbReference type="Proteomes" id="UP000014803"/>
    </source>
</evidence>
<reference evidence="2 3" key="1">
    <citation type="journal article" date="2013" name="Sci. Rep.">
        <title>Extraordinary expansion of a Sorangium cellulosum genome from an alkaline milieu.</title>
        <authorList>
            <person name="Han K."/>
            <person name="Li Z.F."/>
            <person name="Peng R."/>
            <person name="Zhu L.P."/>
            <person name="Zhou T."/>
            <person name="Wang L.G."/>
            <person name="Li S.G."/>
            <person name="Zhang X.B."/>
            <person name="Hu W."/>
            <person name="Wu Z.H."/>
            <person name="Qin N."/>
            <person name="Li Y.Z."/>
        </authorList>
    </citation>
    <scope>NUCLEOTIDE SEQUENCE [LARGE SCALE GENOMIC DNA]</scope>
    <source>
        <strain evidence="2 3">So0157-2</strain>
    </source>
</reference>
<proteinExistence type="predicted"/>
<dbReference type="Proteomes" id="UP000014803">
    <property type="component" value="Chromosome"/>
</dbReference>